<dbReference type="InterPro" id="IPR055900">
    <property type="entry name" value="DUF7477"/>
</dbReference>
<feature type="domain" description="DUF7477" evidence="1">
    <location>
        <begin position="30"/>
        <end position="175"/>
    </location>
</feature>
<comment type="caution">
    <text evidence="2">The sequence shown here is derived from an EMBL/GenBank/DDBJ whole genome shotgun (WGS) entry which is preliminary data.</text>
</comment>
<keyword evidence="3" id="KW-1185">Reference proteome</keyword>
<sequence length="189" mass="21672">MGSGCWYRATWALRRQQLLSKACTDKQSSEEVHEQTSPHLLVKEWMTERSKDGYSIVATQETDGKYTWVMMSKKGMPCTQQTFMVNEKPFFEQIKEYWKHSFYITSLATVGTHWAAAMSTNTEFKDQYMKSIETTHPFKSWAFGRNGLFTCNGDLDDFQATACAASKSQIITVMSKLVDKAEKGRDKPL</sequence>
<dbReference type="EMBL" id="CAXHTA020000007">
    <property type="protein sequence ID" value="CAL5222842.1"/>
    <property type="molecule type" value="Genomic_DNA"/>
</dbReference>
<gene>
    <name evidence="2" type="primary">g5267</name>
    <name evidence="2" type="ORF">VP750_LOCUS4501</name>
</gene>
<name>A0ABP1FZ75_9CHLO</name>
<proteinExistence type="predicted"/>
<evidence type="ECO:0000259" key="1">
    <source>
        <dbReference type="Pfam" id="PF24289"/>
    </source>
</evidence>
<organism evidence="2 3">
    <name type="scientific">Coccomyxa viridis</name>
    <dbReference type="NCBI Taxonomy" id="1274662"/>
    <lineage>
        <taxon>Eukaryota</taxon>
        <taxon>Viridiplantae</taxon>
        <taxon>Chlorophyta</taxon>
        <taxon>core chlorophytes</taxon>
        <taxon>Trebouxiophyceae</taxon>
        <taxon>Trebouxiophyceae incertae sedis</taxon>
        <taxon>Coccomyxaceae</taxon>
        <taxon>Coccomyxa</taxon>
    </lineage>
</organism>
<reference evidence="2 3" key="1">
    <citation type="submission" date="2024-06" db="EMBL/GenBank/DDBJ databases">
        <authorList>
            <person name="Kraege A."/>
            <person name="Thomma B."/>
        </authorList>
    </citation>
    <scope>NUCLEOTIDE SEQUENCE [LARGE SCALE GENOMIC DNA]</scope>
</reference>
<dbReference type="Proteomes" id="UP001497392">
    <property type="component" value="Unassembled WGS sequence"/>
</dbReference>
<evidence type="ECO:0000313" key="3">
    <source>
        <dbReference type="Proteomes" id="UP001497392"/>
    </source>
</evidence>
<evidence type="ECO:0000313" key="2">
    <source>
        <dbReference type="EMBL" id="CAL5222842.1"/>
    </source>
</evidence>
<accession>A0ABP1FZ75</accession>
<protein>
    <submittedName>
        <fullName evidence="2">G5267 protein</fullName>
    </submittedName>
</protein>
<dbReference type="Pfam" id="PF24289">
    <property type="entry name" value="DUF7477"/>
    <property type="match status" value="1"/>
</dbReference>